<sequence length="76" mass="8777">MNHSMRNLRFCKFLISPRSRVENSIFEMVRYVMVEQKALSASNNNDASRISSSDPSIEMMPWKFIGHSPPIMNNLS</sequence>
<evidence type="ECO:0000313" key="1">
    <source>
        <dbReference type="EMBL" id="RIB21505.1"/>
    </source>
</evidence>
<comment type="caution">
    <text evidence="1">The sequence shown here is derived from an EMBL/GenBank/DDBJ whole genome shotgun (WGS) entry which is preliminary data.</text>
</comment>
<gene>
    <name evidence="1" type="ORF">C2G38_2243900</name>
</gene>
<dbReference type="AlphaFoldDB" id="A0A397VGA5"/>
<reference evidence="1 2" key="1">
    <citation type="submission" date="2018-06" db="EMBL/GenBank/DDBJ databases">
        <title>Comparative genomics reveals the genomic features of Rhizophagus irregularis, R. cerebriforme, R. diaphanum and Gigaspora rosea, and their symbiotic lifestyle signature.</title>
        <authorList>
            <person name="Morin E."/>
            <person name="San Clemente H."/>
            <person name="Chen E.C.H."/>
            <person name="De La Providencia I."/>
            <person name="Hainaut M."/>
            <person name="Kuo A."/>
            <person name="Kohler A."/>
            <person name="Murat C."/>
            <person name="Tang N."/>
            <person name="Roy S."/>
            <person name="Loubradou J."/>
            <person name="Henrissat B."/>
            <person name="Grigoriev I.V."/>
            <person name="Corradi N."/>
            <person name="Roux C."/>
            <person name="Martin F.M."/>
        </authorList>
    </citation>
    <scope>NUCLEOTIDE SEQUENCE [LARGE SCALE GENOMIC DNA]</scope>
    <source>
        <strain evidence="1 2">DAOM 194757</strain>
    </source>
</reference>
<dbReference type="Proteomes" id="UP000266673">
    <property type="component" value="Unassembled WGS sequence"/>
</dbReference>
<protein>
    <submittedName>
        <fullName evidence="1">Uncharacterized protein</fullName>
    </submittedName>
</protein>
<organism evidence="1 2">
    <name type="scientific">Gigaspora rosea</name>
    <dbReference type="NCBI Taxonomy" id="44941"/>
    <lineage>
        <taxon>Eukaryota</taxon>
        <taxon>Fungi</taxon>
        <taxon>Fungi incertae sedis</taxon>
        <taxon>Mucoromycota</taxon>
        <taxon>Glomeromycotina</taxon>
        <taxon>Glomeromycetes</taxon>
        <taxon>Diversisporales</taxon>
        <taxon>Gigasporaceae</taxon>
        <taxon>Gigaspora</taxon>
    </lineage>
</organism>
<evidence type="ECO:0000313" key="2">
    <source>
        <dbReference type="Proteomes" id="UP000266673"/>
    </source>
</evidence>
<proteinExistence type="predicted"/>
<name>A0A397VGA5_9GLOM</name>
<accession>A0A397VGA5</accession>
<keyword evidence="2" id="KW-1185">Reference proteome</keyword>
<dbReference type="EMBL" id="QKWP01000357">
    <property type="protein sequence ID" value="RIB21505.1"/>
    <property type="molecule type" value="Genomic_DNA"/>
</dbReference>